<dbReference type="Proteomes" id="UP000279336">
    <property type="component" value="Unassembled WGS sequence"/>
</dbReference>
<keyword evidence="7" id="KW-1185">Reference proteome</keyword>
<dbReference type="GO" id="GO:0016491">
    <property type="term" value="F:oxidoreductase activity"/>
    <property type="evidence" value="ECO:0007669"/>
    <property type="project" value="UniProtKB-KW"/>
</dbReference>
<dbReference type="GO" id="GO:0000166">
    <property type="term" value="F:nucleotide binding"/>
    <property type="evidence" value="ECO:0007669"/>
    <property type="project" value="InterPro"/>
</dbReference>
<evidence type="ECO:0000256" key="2">
    <source>
        <dbReference type="ARBA" id="ARBA00023002"/>
    </source>
</evidence>
<dbReference type="Proteomes" id="UP000263928">
    <property type="component" value="Unassembled WGS sequence"/>
</dbReference>
<dbReference type="EC" id="1.-.-.-" evidence="6"/>
<feature type="domain" description="GFO/IDH/MocA-like oxidoreductase" evidence="4">
    <location>
        <begin position="130"/>
        <end position="245"/>
    </location>
</feature>
<evidence type="ECO:0000313" key="7">
    <source>
        <dbReference type="Proteomes" id="UP000263928"/>
    </source>
</evidence>
<dbReference type="OrthoDB" id="9815825at2"/>
<evidence type="ECO:0000256" key="1">
    <source>
        <dbReference type="ARBA" id="ARBA00010928"/>
    </source>
</evidence>
<evidence type="ECO:0000259" key="4">
    <source>
        <dbReference type="Pfam" id="PF22725"/>
    </source>
</evidence>
<evidence type="ECO:0000313" key="6">
    <source>
        <dbReference type="EMBL" id="SYZ33295.1"/>
    </source>
</evidence>
<dbReference type="InterPro" id="IPR000683">
    <property type="entry name" value="Gfo/Idh/MocA-like_OxRdtase_N"/>
</dbReference>
<dbReference type="InterPro" id="IPR036291">
    <property type="entry name" value="NAD(P)-bd_dom_sf"/>
</dbReference>
<dbReference type="SUPFAM" id="SSF51735">
    <property type="entry name" value="NAD(P)-binding Rossmann-fold domains"/>
    <property type="match status" value="1"/>
</dbReference>
<protein>
    <submittedName>
        <fullName evidence="5">Gfo/Idh/MocA family oxidoreductase</fullName>
    </submittedName>
    <submittedName>
        <fullName evidence="6">Oxidoreductase family, NAD-binding Rossmann fold</fullName>
        <ecNumber evidence="6">1.-.-.-</ecNumber>
    </submittedName>
</protein>
<evidence type="ECO:0000313" key="5">
    <source>
        <dbReference type="EMBL" id="RLP10135.1"/>
    </source>
</evidence>
<dbReference type="AlphaFoldDB" id="A0A383S5M9"/>
<dbReference type="InterPro" id="IPR050984">
    <property type="entry name" value="Gfo/Idh/MocA_domain"/>
</dbReference>
<reference evidence="6" key="1">
    <citation type="submission" date="2018-08" db="EMBL/GenBank/DDBJ databases">
        <authorList>
            <person name="Ferrada E.E."/>
            <person name="Latorre B.A."/>
        </authorList>
    </citation>
    <scope>NUCLEOTIDE SEQUENCE [LARGE SCALE GENOMIC DNA]</scope>
    <source>
        <strain evidence="6">Propionibacterium_australiense1</strain>
    </source>
</reference>
<dbReference type="PANTHER" id="PTHR22604:SF105">
    <property type="entry name" value="TRANS-1,2-DIHYDROBENZENE-1,2-DIOL DEHYDROGENASE"/>
    <property type="match status" value="1"/>
</dbReference>
<reference evidence="7" key="2">
    <citation type="submission" date="2018-08" db="EMBL/GenBank/DDBJ databases">
        <authorList>
            <person name="Hornung B."/>
        </authorList>
    </citation>
    <scope>NUCLEOTIDE SEQUENCE [LARGE SCALE GENOMIC DNA]</scope>
</reference>
<dbReference type="EMBL" id="RCIW01000008">
    <property type="protein sequence ID" value="RLP10135.1"/>
    <property type="molecule type" value="Genomic_DNA"/>
</dbReference>
<dbReference type="Gene3D" id="3.40.50.720">
    <property type="entry name" value="NAD(P)-binding Rossmann-like Domain"/>
    <property type="match status" value="1"/>
</dbReference>
<dbReference type="PANTHER" id="PTHR22604">
    <property type="entry name" value="OXIDOREDUCTASES"/>
    <property type="match status" value="1"/>
</dbReference>
<sequence>MSIRWGIAGPGRVARIIASEFKAVEDAEVVAVGSRSTERARAFAAEFDIPHVHGSYEELIADPDVDALYIGTPNAQHYPLALAAISAGKAVLVEKSMCCQDEHTRQLIRAARERHVFLMEGMWTRFLPAVRAAHSVVLSGRIGRVRALQGDLFSYRDFDPTDRLFAPELGGGSMLDLGVYLLHFAQDFLGTPTDMQCTGRCYSNGVDADVALQLRYGDGSFAQLCCSLACHGPGRMTIIGTSGFIEVGPRFHHPSYITVHTPENHTEAEVISEPFEGAGYRLELQSATDAIAAGATEHELVPLSDSLAVSQTMTEALDQFGYRPHDRLSL</sequence>
<organism evidence="6 7">
    <name type="scientific">Propionibacterium australiense</name>
    <dbReference type="NCBI Taxonomy" id="119981"/>
    <lineage>
        <taxon>Bacteria</taxon>
        <taxon>Bacillati</taxon>
        <taxon>Actinomycetota</taxon>
        <taxon>Actinomycetes</taxon>
        <taxon>Propionibacteriales</taxon>
        <taxon>Propionibacteriaceae</taxon>
        <taxon>Propionibacterium</taxon>
    </lineage>
</organism>
<accession>A0A383S5M9</accession>
<dbReference type="Gene3D" id="3.30.360.10">
    <property type="entry name" value="Dihydrodipicolinate Reductase, domain 2"/>
    <property type="match status" value="1"/>
</dbReference>
<dbReference type="InterPro" id="IPR055170">
    <property type="entry name" value="GFO_IDH_MocA-like_dom"/>
</dbReference>
<dbReference type="EMBL" id="UNQJ01000006">
    <property type="protein sequence ID" value="SYZ33295.1"/>
    <property type="molecule type" value="Genomic_DNA"/>
</dbReference>
<proteinExistence type="inferred from homology"/>
<keyword evidence="2 6" id="KW-0560">Oxidoreductase</keyword>
<reference evidence="5 8" key="3">
    <citation type="submission" date="2018-10" db="EMBL/GenBank/DDBJ databases">
        <title>Propionibacterium australiense Genome Sequencing and Assembly.</title>
        <authorList>
            <person name="Bernier A.-M."/>
            <person name="Bernard K."/>
        </authorList>
    </citation>
    <scope>NUCLEOTIDE SEQUENCE [LARGE SCALE GENOMIC DNA]</scope>
    <source>
        <strain evidence="5 8">NML98A078</strain>
    </source>
</reference>
<name>A0A383S5M9_9ACTN</name>
<dbReference type="SUPFAM" id="SSF55347">
    <property type="entry name" value="Glyceraldehyde-3-phosphate dehydrogenase-like, C-terminal domain"/>
    <property type="match status" value="1"/>
</dbReference>
<dbReference type="RefSeq" id="WP_119161649.1">
    <property type="nucleotide sequence ID" value="NZ_LR134442.1"/>
</dbReference>
<feature type="domain" description="Gfo/Idh/MocA-like oxidoreductase N-terminal" evidence="3">
    <location>
        <begin position="3"/>
        <end position="121"/>
    </location>
</feature>
<evidence type="ECO:0000313" key="8">
    <source>
        <dbReference type="Proteomes" id="UP000279336"/>
    </source>
</evidence>
<dbReference type="Pfam" id="PF01408">
    <property type="entry name" value="GFO_IDH_MocA"/>
    <property type="match status" value="1"/>
</dbReference>
<comment type="similarity">
    <text evidence="1">Belongs to the Gfo/Idh/MocA family.</text>
</comment>
<gene>
    <name evidence="5" type="ORF">D7U36_06065</name>
    <name evidence="6" type="ORF">PROPAUS_1214</name>
</gene>
<evidence type="ECO:0000259" key="3">
    <source>
        <dbReference type="Pfam" id="PF01408"/>
    </source>
</evidence>
<dbReference type="Pfam" id="PF22725">
    <property type="entry name" value="GFO_IDH_MocA_C3"/>
    <property type="match status" value="1"/>
</dbReference>